<dbReference type="Proteomes" id="UP001152888">
    <property type="component" value="Unassembled WGS sequence"/>
</dbReference>
<sequence>MLLYINGCFELASKLQQSDSEEERNINVDISLPEILPKINPGPSVLLKKKFQKGLISCQKLAMVDPQIVHAVIY</sequence>
<evidence type="ECO:0000313" key="1">
    <source>
        <dbReference type="EMBL" id="CAH1958153.1"/>
    </source>
</evidence>
<organism evidence="1 2">
    <name type="scientific">Acanthoscelides obtectus</name>
    <name type="common">Bean weevil</name>
    <name type="synonym">Bruchus obtectus</name>
    <dbReference type="NCBI Taxonomy" id="200917"/>
    <lineage>
        <taxon>Eukaryota</taxon>
        <taxon>Metazoa</taxon>
        <taxon>Ecdysozoa</taxon>
        <taxon>Arthropoda</taxon>
        <taxon>Hexapoda</taxon>
        <taxon>Insecta</taxon>
        <taxon>Pterygota</taxon>
        <taxon>Neoptera</taxon>
        <taxon>Endopterygota</taxon>
        <taxon>Coleoptera</taxon>
        <taxon>Polyphaga</taxon>
        <taxon>Cucujiformia</taxon>
        <taxon>Chrysomeloidea</taxon>
        <taxon>Chrysomelidae</taxon>
        <taxon>Bruchinae</taxon>
        <taxon>Bruchini</taxon>
        <taxon>Acanthoscelides</taxon>
    </lineage>
</organism>
<protein>
    <submittedName>
        <fullName evidence="1">Uncharacterized protein</fullName>
    </submittedName>
</protein>
<accession>A0A9P0NYN8</accession>
<gene>
    <name evidence="1" type="ORF">ACAOBT_LOCUS2499</name>
</gene>
<keyword evidence="2" id="KW-1185">Reference proteome</keyword>
<dbReference type="EMBL" id="CAKOFQ010006675">
    <property type="protein sequence ID" value="CAH1958153.1"/>
    <property type="molecule type" value="Genomic_DNA"/>
</dbReference>
<evidence type="ECO:0000313" key="2">
    <source>
        <dbReference type="Proteomes" id="UP001152888"/>
    </source>
</evidence>
<reference evidence="1" key="1">
    <citation type="submission" date="2022-03" db="EMBL/GenBank/DDBJ databases">
        <authorList>
            <person name="Sayadi A."/>
        </authorList>
    </citation>
    <scope>NUCLEOTIDE SEQUENCE</scope>
</reference>
<proteinExistence type="predicted"/>
<comment type="caution">
    <text evidence="1">The sequence shown here is derived from an EMBL/GenBank/DDBJ whole genome shotgun (WGS) entry which is preliminary data.</text>
</comment>
<dbReference type="AlphaFoldDB" id="A0A9P0NYN8"/>
<name>A0A9P0NYN8_ACAOB</name>